<organism evidence="2 3">
    <name type="scientific">Circinella minor</name>
    <dbReference type="NCBI Taxonomy" id="1195481"/>
    <lineage>
        <taxon>Eukaryota</taxon>
        <taxon>Fungi</taxon>
        <taxon>Fungi incertae sedis</taxon>
        <taxon>Mucoromycota</taxon>
        <taxon>Mucoromycotina</taxon>
        <taxon>Mucoromycetes</taxon>
        <taxon>Mucorales</taxon>
        <taxon>Lichtheimiaceae</taxon>
        <taxon>Circinella</taxon>
    </lineage>
</organism>
<reference evidence="2 3" key="1">
    <citation type="submission" date="2020-12" db="EMBL/GenBank/DDBJ databases">
        <title>Metabolic potential, ecology and presence of endohyphal bacteria is reflected in genomic diversity of Mucoromycotina.</title>
        <authorList>
            <person name="Muszewska A."/>
            <person name="Okrasinska A."/>
            <person name="Steczkiewicz K."/>
            <person name="Drgas O."/>
            <person name="Orlowska M."/>
            <person name="Perlinska-Lenart U."/>
            <person name="Aleksandrzak-Piekarczyk T."/>
            <person name="Szatraj K."/>
            <person name="Zielenkiewicz U."/>
            <person name="Pilsyk S."/>
            <person name="Malc E."/>
            <person name="Mieczkowski P."/>
            <person name="Kruszewska J.S."/>
            <person name="Biernat P."/>
            <person name="Pawlowska J."/>
        </authorList>
    </citation>
    <scope>NUCLEOTIDE SEQUENCE [LARGE SCALE GENOMIC DNA]</scope>
    <source>
        <strain evidence="2 3">CBS 142.35</strain>
    </source>
</reference>
<proteinExistence type="predicted"/>
<feature type="compositionally biased region" description="Basic and acidic residues" evidence="1">
    <location>
        <begin position="270"/>
        <end position="282"/>
    </location>
</feature>
<evidence type="ECO:0000313" key="2">
    <source>
        <dbReference type="EMBL" id="KAG2225648.1"/>
    </source>
</evidence>
<comment type="caution">
    <text evidence="2">The sequence shown here is derived from an EMBL/GenBank/DDBJ whole genome shotgun (WGS) entry which is preliminary data.</text>
</comment>
<gene>
    <name evidence="2" type="ORF">INT45_012120</name>
</gene>
<feature type="region of interest" description="Disordered" evidence="1">
    <location>
        <begin position="242"/>
        <end position="355"/>
    </location>
</feature>
<dbReference type="Proteomes" id="UP000646827">
    <property type="component" value="Unassembled WGS sequence"/>
</dbReference>
<protein>
    <submittedName>
        <fullName evidence="2">Uncharacterized protein</fullName>
    </submittedName>
</protein>
<dbReference type="AlphaFoldDB" id="A0A8H7SBU8"/>
<keyword evidence="3" id="KW-1185">Reference proteome</keyword>
<evidence type="ECO:0000313" key="3">
    <source>
        <dbReference type="Proteomes" id="UP000646827"/>
    </source>
</evidence>
<name>A0A8H7SBU8_9FUNG</name>
<feature type="compositionally biased region" description="Pro residues" evidence="1">
    <location>
        <begin position="283"/>
        <end position="299"/>
    </location>
</feature>
<feature type="compositionally biased region" description="Polar residues" evidence="1">
    <location>
        <begin position="246"/>
        <end position="269"/>
    </location>
</feature>
<sequence>MNPTNQQPAPTDPYLNLLLQIRDSVLEIRDSVRGIEQRVAVVEDHLGINPQQHYPQQQQQQPLPQQQQQPLSQSLGAVAMPPAAYRDEEQQEQLYRDNMALHYQPPPGAPDLASTGIIERYGNGKDKKAVLSFLKINGNIGEESVNSMYESLLKESRTHKRALERALDQSPSVTTYRDLPPQTKRIEIERFEGNIKYMYKLPINKCKDHWVANYFIHNVFKSIVRYITNDSAGSSVGARSAMSRMGLSSQRGASPTPTLQTQGSFMSMTSDHDTEPNMHDHMPPPPPPISSSVPSPSPSLLPSTHEPEQPPLATFSSASSAPSPAPSPARRLRKRVASQSFPKSTRERPNPNNNI</sequence>
<evidence type="ECO:0000256" key="1">
    <source>
        <dbReference type="SAM" id="MobiDB-lite"/>
    </source>
</evidence>
<dbReference type="OrthoDB" id="2294325at2759"/>
<dbReference type="EMBL" id="JAEPRB010000025">
    <property type="protein sequence ID" value="KAG2225648.1"/>
    <property type="molecule type" value="Genomic_DNA"/>
</dbReference>
<feature type="region of interest" description="Disordered" evidence="1">
    <location>
        <begin position="52"/>
        <end position="72"/>
    </location>
</feature>
<accession>A0A8H7SBU8</accession>